<protein>
    <recommendedName>
        <fullName evidence="3">Heterokaryon incompatibility domain-containing protein</fullName>
    </recommendedName>
</protein>
<organism evidence="1 2">
    <name type="scientific">Alternaria panax</name>
    <dbReference type="NCBI Taxonomy" id="48097"/>
    <lineage>
        <taxon>Eukaryota</taxon>
        <taxon>Fungi</taxon>
        <taxon>Dikarya</taxon>
        <taxon>Ascomycota</taxon>
        <taxon>Pezizomycotina</taxon>
        <taxon>Dothideomycetes</taxon>
        <taxon>Pleosporomycetidae</taxon>
        <taxon>Pleosporales</taxon>
        <taxon>Pleosporineae</taxon>
        <taxon>Pleosporaceae</taxon>
        <taxon>Alternaria</taxon>
        <taxon>Alternaria sect. Panax</taxon>
    </lineage>
</organism>
<dbReference type="EMBL" id="JAANER010000008">
    <property type="protein sequence ID" value="KAG9186746.1"/>
    <property type="molecule type" value="Genomic_DNA"/>
</dbReference>
<keyword evidence="2" id="KW-1185">Reference proteome</keyword>
<reference evidence="1" key="1">
    <citation type="submission" date="2021-07" db="EMBL/GenBank/DDBJ databases">
        <title>Genome Resource of American Ginseng Black Spot Pathogen Alternaria panax.</title>
        <authorList>
            <person name="Qiu C."/>
            <person name="Wang W."/>
            <person name="Liu Z."/>
        </authorList>
    </citation>
    <scope>NUCLEOTIDE SEQUENCE</scope>
    <source>
        <strain evidence="1">BNCC115425</strain>
    </source>
</reference>
<dbReference type="Proteomes" id="UP001199106">
    <property type="component" value="Unassembled WGS sequence"/>
</dbReference>
<gene>
    <name evidence="1" type="ORF">G6011_09854</name>
</gene>
<proteinExistence type="predicted"/>
<evidence type="ECO:0000313" key="2">
    <source>
        <dbReference type="Proteomes" id="UP001199106"/>
    </source>
</evidence>
<evidence type="ECO:0008006" key="3">
    <source>
        <dbReference type="Google" id="ProtNLM"/>
    </source>
</evidence>
<sequence length="379" mass="43108">MTETASKWLALDVKYLHEKELLPGVIAKHGVRPYLPTQMVKIPFDNANEVAVVSWRWDGDTHFQGSRNIASVIHCAKQRGIRYLFIDIISIDQTLPTSDLIEQIAAFSALYTKITVLAAYDTEGPGSIAPLKFTVLRPWILNEMRLFRQNPGRIVYVGYRNQGTKARGFDASQSIIAGWNEKNKRPYFVTLLERIWQSSFIDSVIGVLLGDVGMSFVSDFKYIIHAYSHICSVAYERMEEDDYLLTIAILCRIHSDVGMPTGLDTFSRGLQNIYYSRYSFTKLPEKSGGTWTYYEISLDGTPVALWNDNHYHYEDNDFYELIALGDSERVIFAALGLTELEYENFVATEEARRACLLLDNGMEIPVPDVEVVEVDLSSF</sequence>
<name>A0AAD4I7L5_9PLEO</name>
<evidence type="ECO:0000313" key="1">
    <source>
        <dbReference type="EMBL" id="KAG9186746.1"/>
    </source>
</evidence>
<accession>A0AAD4I7L5</accession>
<comment type="caution">
    <text evidence="1">The sequence shown here is derived from an EMBL/GenBank/DDBJ whole genome shotgun (WGS) entry which is preliminary data.</text>
</comment>
<dbReference type="AlphaFoldDB" id="A0AAD4I7L5"/>